<evidence type="ECO:0000313" key="3">
    <source>
        <dbReference type="EMBL" id="CAG17397.1"/>
    </source>
</evidence>
<feature type="compositionally biased region" description="Acidic residues" evidence="1">
    <location>
        <begin position="463"/>
        <end position="478"/>
    </location>
</feature>
<dbReference type="RefSeq" id="YP_184775.1">
    <property type="nucleotide sequence ID" value="NC_006635.1"/>
</dbReference>
<feature type="region of interest" description="Disordered" evidence="1">
    <location>
        <begin position="450"/>
        <end position="490"/>
    </location>
</feature>
<reference evidence="3 4" key="1">
    <citation type="journal article" date="2004" name="Science">
        <title>Genome sequence of a polydnavirus: insights into symbiotic virus evolution.</title>
        <authorList>
            <person name="Espagne E."/>
            <person name="Dupuy C."/>
            <person name="Huguet E."/>
            <person name="Cattolico L."/>
            <person name="Provost B."/>
            <person name="Martins N."/>
            <person name="Poirie M."/>
            <person name="Periquet G."/>
            <person name="Drezen J.M."/>
        </authorList>
    </citation>
    <scope>NUCLEOTIDE SEQUENCE [LARGE SCALE GENOMIC DNA]</scope>
</reference>
<dbReference type="KEGG" id="vg:3238782"/>
<name>Q5ZP56_9VIRU</name>
<dbReference type="Gene3D" id="1.10.10.2590">
    <property type="entry name" value="BEN domain"/>
    <property type="match status" value="1"/>
</dbReference>
<feature type="compositionally biased region" description="Polar residues" evidence="1">
    <location>
        <begin position="242"/>
        <end position="254"/>
    </location>
</feature>
<sequence length="675" mass="75842">MRIMNGDEPSKEWKLYMAIIKLESHSYENACEFIMEKIHNASKKKCSDVMRIGEYLYCWELCEFTLMIIIANDIVDKPKLRNMISNSRKFSEYFNVKSRTLTSLELQGFVSPEKVVMKKPYVIEHEDQASGDVRSSSDDLFFRYPYLEQISEKDNGTQVNSPGASSRSTGKTFFASEDPLTFVNQICDYSQKPEENQLLSIYPNQFSQLEISESSPVIQEHPQFLPKQKTPDRSSEVKYATSEPTTHSKMTSASHASIACTNSAEHQDSIVEDMVVDDLTEASCIEQNVFSGTRAENESSANPKALEVANHSGQTIESSMEKGSPIVEAVTSSGILSTQDVGSNEQSISSDLNSDAIITTSPNSNEQAKQSVISELNQADVWLDQVFDIFQKMKINFSETCQIAYELHESLLESQKVIDCMANVSENLRALKKGKFAVVTSKEVTAEVQQIAEENQGKRKDEENPDVSMEEDEEEDNDVNSKSSENYDDCGGDKDVKAHCKLAAKESKELARMLLVEIFSQSALNVCSLTSVRANAFDISGTNVRPGLDEKARITILSFVKEHALEKNWSPFDSQSVINSLRSKIQDEATILVTLCLYIMCKIDLLIYRTLYITMTAYEDHPFAKVFSDHRSPLRIVFSSKKQENCFSALRPESGNFLAAALNKVATFRLRRAEK</sequence>
<dbReference type="EMBL" id="AJ632306">
    <property type="protein sequence ID" value="CAG17397.1"/>
    <property type="molecule type" value="Genomic_DNA"/>
</dbReference>
<dbReference type="GO" id="GO:0003677">
    <property type="term" value="F:DNA binding"/>
    <property type="evidence" value="ECO:0007669"/>
    <property type="project" value="InterPro"/>
</dbReference>
<evidence type="ECO:0000256" key="1">
    <source>
        <dbReference type="SAM" id="MobiDB-lite"/>
    </source>
</evidence>
<evidence type="ECO:0000313" key="4">
    <source>
        <dbReference type="Proteomes" id="UP000203537"/>
    </source>
</evidence>
<dbReference type="Pfam" id="PF10523">
    <property type="entry name" value="BEN"/>
    <property type="match status" value="1"/>
</dbReference>
<feature type="domain" description="BEN" evidence="2">
    <location>
        <begin position="483"/>
        <end position="592"/>
    </location>
</feature>
<protein>
    <recommendedName>
        <fullName evidence="2">BEN domain-containing protein</fullName>
    </recommendedName>
</protein>
<dbReference type="GeneID" id="3238782"/>
<proteinExistence type="predicted"/>
<evidence type="ECO:0000259" key="2">
    <source>
        <dbReference type="PROSITE" id="PS51457"/>
    </source>
</evidence>
<dbReference type="InterPro" id="IPR018379">
    <property type="entry name" value="BEN_domain"/>
</dbReference>
<dbReference type="PROSITE" id="PS51457">
    <property type="entry name" value="BEN"/>
    <property type="match status" value="1"/>
</dbReference>
<dbReference type="Proteomes" id="UP000203537">
    <property type="component" value="Genome"/>
</dbReference>
<organism evidence="3 4">
    <name type="scientific">Bracoviriform congregatae</name>
    <dbReference type="NCBI Taxonomy" id="39640"/>
    <lineage>
        <taxon>Viruses</taxon>
        <taxon>Viruses incertae sedis</taxon>
        <taxon>Polydnaviriformidae</taxon>
        <taxon>Bracoviriform</taxon>
    </lineage>
</organism>
<gene>
    <name evidence="3" type="ORF">CcBV_3.3</name>
</gene>
<feature type="region of interest" description="Disordered" evidence="1">
    <location>
        <begin position="224"/>
        <end position="254"/>
    </location>
</feature>
<accession>Q5ZP56</accession>